<reference evidence="3" key="1">
    <citation type="submission" date="2020-08" db="EMBL/GenBank/DDBJ databases">
        <title>Complete genome sequence of Weissella confusa strain FS54 provides insights into metabolic potential.</title>
        <authorList>
            <person name="Fhoula I."/>
            <person name="Najjari A."/>
            <person name="Lekired A."/>
            <person name="Bessrour-Aouam N."/>
            <person name="Jaballah S."/>
            <person name="Klibi N."/>
            <person name="Ouzari H.-I."/>
        </authorList>
    </citation>
    <scope>NUCLEOTIDE SEQUENCE</scope>
    <source>
        <strain evidence="3">FS54</strain>
    </source>
</reference>
<accession>A0A413FNR9</accession>
<dbReference type="Pfam" id="PF02517">
    <property type="entry name" value="Rce1-like"/>
    <property type="match status" value="1"/>
</dbReference>
<name>A0A413FNR9_WEICO</name>
<dbReference type="AlphaFoldDB" id="A0A413FNR9"/>
<dbReference type="PANTHER" id="PTHR36435:SF1">
    <property type="entry name" value="CAAX AMINO TERMINAL PROTEASE FAMILY PROTEIN"/>
    <property type="match status" value="1"/>
</dbReference>
<proteinExistence type="inferred from homology"/>
<protein>
    <submittedName>
        <fullName evidence="3">CPBP family intramembrane metalloprotease</fullName>
    </submittedName>
</protein>
<feature type="domain" description="CAAX prenyl protease 2/Lysostaphin resistance protein A-like" evidence="2">
    <location>
        <begin position="104"/>
        <end position="202"/>
    </location>
</feature>
<evidence type="ECO:0000259" key="2">
    <source>
        <dbReference type="Pfam" id="PF02517"/>
    </source>
</evidence>
<dbReference type="InterPro" id="IPR003675">
    <property type="entry name" value="Rce1/LyrA-like_dom"/>
</dbReference>
<dbReference type="EMBL" id="JACSZT010000007">
    <property type="protein sequence ID" value="MBC6498862.1"/>
    <property type="molecule type" value="Genomic_DNA"/>
</dbReference>
<evidence type="ECO:0000313" key="3">
    <source>
        <dbReference type="EMBL" id="MBC6498862.1"/>
    </source>
</evidence>
<dbReference type="GO" id="GO:0004175">
    <property type="term" value="F:endopeptidase activity"/>
    <property type="evidence" value="ECO:0007669"/>
    <property type="project" value="UniProtKB-ARBA"/>
</dbReference>
<dbReference type="GO" id="GO:0080120">
    <property type="term" value="P:CAAX-box protein maturation"/>
    <property type="evidence" value="ECO:0007669"/>
    <property type="project" value="UniProtKB-ARBA"/>
</dbReference>
<evidence type="ECO:0000256" key="1">
    <source>
        <dbReference type="ARBA" id="ARBA00009067"/>
    </source>
</evidence>
<dbReference type="InterPro" id="IPR052710">
    <property type="entry name" value="CAAX_protease"/>
</dbReference>
<keyword evidence="3" id="KW-0482">Metalloprotease</keyword>
<gene>
    <name evidence="3" type="ORF">H7R52_09260</name>
</gene>
<evidence type="ECO:0000313" key="4">
    <source>
        <dbReference type="Proteomes" id="UP000650485"/>
    </source>
</evidence>
<comment type="similarity">
    <text evidence="1">Belongs to the UPF0177 family.</text>
</comment>
<comment type="caution">
    <text evidence="3">The sequence shown here is derived from an EMBL/GenBank/DDBJ whole genome shotgun (WGS) entry which is preliminary data.</text>
</comment>
<organism evidence="3 4">
    <name type="scientific">Weissella confusa</name>
    <name type="common">Lactobacillus confusus</name>
    <dbReference type="NCBI Taxonomy" id="1583"/>
    <lineage>
        <taxon>Bacteria</taxon>
        <taxon>Bacillati</taxon>
        <taxon>Bacillota</taxon>
        <taxon>Bacilli</taxon>
        <taxon>Lactobacillales</taxon>
        <taxon>Lactobacillaceae</taxon>
        <taxon>Weissella</taxon>
    </lineage>
</organism>
<keyword evidence="3" id="KW-0645">Protease</keyword>
<dbReference type="PANTHER" id="PTHR36435">
    <property type="entry name" value="SLR1288 PROTEIN"/>
    <property type="match status" value="1"/>
</dbReference>
<sequence length="239" mass="26054">MKFIAFLKWLIWLVLGFFISGVIGIVIDKSNLMTTLFGSLGTTIGTQINDIWWFLPLALLNLLFFHYAIGWWGAKAGLAWLLLLPYLLYAVVSTIAQGITWNITALVYLIGALVVGLTEEYIFRGALFAAFKKAGVGETSLIVVSALIFASFHMVNGLAGGNLIALVFQVLFTFGLGIFLGVIYLKTKALLPIAFAHGFYDFSVLAPGHALFNMGGITNILILTIALIILGIVYKKKIA</sequence>
<keyword evidence="3" id="KW-0378">Hydrolase</keyword>
<dbReference type="RefSeq" id="WP_118704468.1">
    <property type="nucleotide sequence ID" value="NZ_CABJBN010000008.1"/>
</dbReference>
<dbReference type="Proteomes" id="UP000650485">
    <property type="component" value="Unassembled WGS sequence"/>
</dbReference>
<dbReference type="GO" id="GO:0008237">
    <property type="term" value="F:metallopeptidase activity"/>
    <property type="evidence" value="ECO:0007669"/>
    <property type="project" value="UniProtKB-KW"/>
</dbReference>